<dbReference type="STRING" id="1265313.HRUBRA_01835"/>
<evidence type="ECO:0000256" key="3">
    <source>
        <dbReference type="ARBA" id="ARBA00022857"/>
    </source>
</evidence>
<keyword evidence="3" id="KW-0521">NADP</keyword>
<dbReference type="PANTHER" id="PTHR34354:SF1">
    <property type="entry name" value="NADPH-DEPENDENT 7-CYANO-7-DEAZAGUANINE REDUCTASE"/>
    <property type="match status" value="1"/>
</dbReference>
<proteinExistence type="predicted"/>
<dbReference type="Proteomes" id="UP000029640">
    <property type="component" value="Unassembled WGS sequence"/>
</dbReference>
<gene>
    <name evidence="6" type="ORF">HRUBRA_01835</name>
</gene>
<dbReference type="OrthoDB" id="9789995at2"/>
<dbReference type="RefSeq" id="WP_035513380.1">
    <property type="nucleotide sequence ID" value="NZ_KN234745.1"/>
</dbReference>
<dbReference type="Pfam" id="PF14489">
    <property type="entry name" value="QueF"/>
    <property type="match status" value="1"/>
</dbReference>
<sequence length="271" mass="29491">MDRELPLGRQVSGSASYDPSLLFPLARSEGRARLGLGEGAPPFHGVDVWHGYELSWLEPDGRPRVALGRIEVPADSPWMVESKSLKLYLNAINGSTFASAGAVRDTIARDLTEATGGAVAVSLAHLDDPAFHGVAAPGECIDDAPFAGPVDAPARDLLRVESDERVEETLHSHLLRSLCPVTAQPDWATVIVSYRGSRLDRGALLAYLVAFREHQDFHEQCVERIFLDLAAVLSPETLAVQALYTRRGGLDISPWRSSGPGKAPQYRLHRQ</sequence>
<accession>A0A095XUT5</accession>
<protein>
    <submittedName>
        <fullName evidence="6">NADPH dependent preQ0 reductase</fullName>
        <ecNumber evidence="6">1.7.1.13</ecNumber>
    </submittedName>
</protein>
<dbReference type="GO" id="GO:0033739">
    <property type="term" value="F:preQ1 synthase activity"/>
    <property type="evidence" value="ECO:0007669"/>
    <property type="project" value="UniProtKB-EC"/>
</dbReference>
<dbReference type="SUPFAM" id="SSF55620">
    <property type="entry name" value="Tetrahydrobiopterin biosynthesis enzymes-like"/>
    <property type="match status" value="1"/>
</dbReference>
<dbReference type="InterPro" id="IPR016428">
    <property type="entry name" value="QueF_type2"/>
</dbReference>
<organism evidence="6 7">
    <name type="scientific">Pseudohaliea rubra DSM 19751</name>
    <dbReference type="NCBI Taxonomy" id="1265313"/>
    <lineage>
        <taxon>Bacteria</taxon>
        <taxon>Pseudomonadati</taxon>
        <taxon>Pseudomonadota</taxon>
        <taxon>Gammaproteobacteria</taxon>
        <taxon>Cellvibrionales</taxon>
        <taxon>Halieaceae</taxon>
        <taxon>Pseudohaliea</taxon>
    </lineage>
</organism>
<feature type="domain" description="NADPH-dependent 7-cyano-7-deazaguanine reductase N-terminal" evidence="5">
    <location>
        <begin position="15"/>
        <end position="123"/>
    </location>
</feature>
<dbReference type="eggNOG" id="COG2904">
    <property type="taxonomic scope" value="Bacteria"/>
</dbReference>
<dbReference type="eggNOG" id="COG0780">
    <property type="taxonomic scope" value="Bacteria"/>
</dbReference>
<evidence type="ECO:0000313" key="7">
    <source>
        <dbReference type="Proteomes" id="UP000029640"/>
    </source>
</evidence>
<dbReference type="PIRSF" id="PIRSF004750">
    <property type="entry name" value="Nitrile_oxidored_YqcD_prd"/>
    <property type="match status" value="1"/>
</dbReference>
<dbReference type="GO" id="GO:0008616">
    <property type="term" value="P:tRNA queuosine(34) biosynthetic process"/>
    <property type="evidence" value="ECO:0007669"/>
    <property type="project" value="UniProtKB-KW"/>
</dbReference>
<dbReference type="Gene3D" id="3.30.1130.10">
    <property type="match status" value="2"/>
</dbReference>
<reference evidence="6 7" key="1">
    <citation type="journal article" date="2014" name="Genome Announc.">
        <title>Genome Sequence of Gammaproteobacterial Pseudohaliea rubra Type Strain DSM 19751, Isolated from Coastal Seawater of the Mediterranean Sea.</title>
        <authorList>
            <person name="Spring S."/>
            <person name="Fiebig A."/>
            <person name="Riedel T."/>
            <person name="Goker M."/>
            <person name="Klenk H.P."/>
        </authorList>
    </citation>
    <scope>NUCLEOTIDE SEQUENCE [LARGE SCALE GENOMIC DNA]</scope>
    <source>
        <strain evidence="6 7">DSM 19751</strain>
    </source>
</reference>
<dbReference type="InterPro" id="IPR029139">
    <property type="entry name" value="QueF_N"/>
</dbReference>
<evidence type="ECO:0000313" key="6">
    <source>
        <dbReference type="EMBL" id="KGE03456.1"/>
    </source>
</evidence>
<dbReference type="AlphaFoldDB" id="A0A095XUT5"/>
<evidence type="ECO:0000256" key="2">
    <source>
        <dbReference type="ARBA" id="ARBA00022785"/>
    </source>
</evidence>
<dbReference type="InterPro" id="IPR043133">
    <property type="entry name" value="GTP-CH-I_C/QueF"/>
</dbReference>
<name>A0A095XUT5_9GAMM</name>
<dbReference type="InterPro" id="IPR029500">
    <property type="entry name" value="QueF"/>
</dbReference>
<evidence type="ECO:0000256" key="4">
    <source>
        <dbReference type="ARBA" id="ARBA00023002"/>
    </source>
</evidence>
<dbReference type="EC" id="1.7.1.13" evidence="6"/>
<dbReference type="GO" id="GO:0005737">
    <property type="term" value="C:cytoplasm"/>
    <property type="evidence" value="ECO:0007669"/>
    <property type="project" value="InterPro"/>
</dbReference>
<dbReference type="EMBL" id="AUVB01000054">
    <property type="protein sequence ID" value="KGE03456.1"/>
    <property type="molecule type" value="Genomic_DNA"/>
</dbReference>
<dbReference type="NCBIfam" id="TIGR03138">
    <property type="entry name" value="QueF"/>
    <property type="match status" value="1"/>
</dbReference>
<evidence type="ECO:0000256" key="1">
    <source>
        <dbReference type="ARBA" id="ARBA00022490"/>
    </source>
</evidence>
<dbReference type="PATRIC" id="fig|1265313.6.peg.1814"/>
<keyword evidence="7" id="KW-1185">Reference proteome</keyword>
<keyword evidence="1" id="KW-0963">Cytoplasm</keyword>
<dbReference type="PANTHER" id="PTHR34354">
    <property type="entry name" value="NADPH-DEPENDENT 7-CYANO-7-DEAZAGUANINE REDUCTASE"/>
    <property type="match status" value="1"/>
</dbReference>
<keyword evidence="4 6" id="KW-0560">Oxidoreductase</keyword>
<dbReference type="HOGENOM" id="CLU_054738_0_0_6"/>
<keyword evidence="2" id="KW-0671">Queuosine biosynthesis</keyword>
<dbReference type="InterPro" id="IPR050084">
    <property type="entry name" value="NADPH_dep_7-cyano-7-deazaG_red"/>
</dbReference>
<dbReference type="Pfam" id="PF14819">
    <property type="entry name" value="QueF_N"/>
    <property type="match status" value="1"/>
</dbReference>
<evidence type="ECO:0000259" key="5">
    <source>
        <dbReference type="Pfam" id="PF14819"/>
    </source>
</evidence>
<comment type="caution">
    <text evidence="6">The sequence shown here is derived from an EMBL/GenBank/DDBJ whole genome shotgun (WGS) entry which is preliminary data.</text>
</comment>